<keyword evidence="4" id="KW-0804">Transcription</keyword>
<keyword evidence="3" id="KW-0238">DNA-binding</keyword>
<evidence type="ECO:0000259" key="6">
    <source>
        <dbReference type="PROSITE" id="PS50066"/>
    </source>
</evidence>
<dbReference type="SMART" id="SM00432">
    <property type="entry name" value="MADS"/>
    <property type="match status" value="1"/>
</dbReference>
<evidence type="ECO:0000313" key="8">
    <source>
        <dbReference type="Proteomes" id="UP000015453"/>
    </source>
</evidence>
<organism evidence="7 8">
    <name type="scientific">Genlisea aurea</name>
    <dbReference type="NCBI Taxonomy" id="192259"/>
    <lineage>
        <taxon>Eukaryota</taxon>
        <taxon>Viridiplantae</taxon>
        <taxon>Streptophyta</taxon>
        <taxon>Embryophyta</taxon>
        <taxon>Tracheophyta</taxon>
        <taxon>Spermatophyta</taxon>
        <taxon>Magnoliopsida</taxon>
        <taxon>eudicotyledons</taxon>
        <taxon>Gunneridae</taxon>
        <taxon>Pentapetalae</taxon>
        <taxon>asterids</taxon>
        <taxon>lamiids</taxon>
        <taxon>Lamiales</taxon>
        <taxon>Lentibulariaceae</taxon>
        <taxon>Genlisea</taxon>
    </lineage>
</organism>
<sequence>MGRKKLEIKRIEDKSARQATFTKRRNGLLKKAKELSVLCDVDVGVIIFSTRGKFYHYCNTSRLSDILLQHRSHVENGDRTIGTDHSRVQNSKSPGAIKCSDLLDIVDKKFGKTCVEKQLSLTELVYLEKQLEAALMQIRAEKVTLIINTLAFSSLWSIIFRSFCAAAAAHCHPLNFCG</sequence>
<comment type="caution">
    <text evidence="7">The sequence shown here is derived from an EMBL/GenBank/DDBJ whole genome shotgun (WGS) entry which is preliminary data.</text>
</comment>
<dbReference type="SUPFAM" id="SSF55455">
    <property type="entry name" value="SRF-like"/>
    <property type="match status" value="1"/>
</dbReference>
<dbReference type="PRINTS" id="PR00404">
    <property type="entry name" value="MADSDOMAIN"/>
</dbReference>
<protein>
    <recommendedName>
        <fullName evidence="6">MADS-box domain-containing protein</fullName>
    </recommendedName>
</protein>
<dbReference type="InterPro" id="IPR033896">
    <property type="entry name" value="MEF2-like_N"/>
</dbReference>
<dbReference type="CDD" id="cd00265">
    <property type="entry name" value="MADS_MEF2_like"/>
    <property type="match status" value="1"/>
</dbReference>
<comment type="subcellular location">
    <subcellularLocation>
        <location evidence="1">Nucleus</location>
    </subcellularLocation>
</comment>
<gene>
    <name evidence="7" type="ORF">M569_03244</name>
</gene>
<evidence type="ECO:0000313" key="7">
    <source>
        <dbReference type="EMBL" id="EPS71515.1"/>
    </source>
</evidence>
<dbReference type="Pfam" id="PF00319">
    <property type="entry name" value="SRF-TF"/>
    <property type="match status" value="1"/>
</dbReference>
<accession>S8CX76</accession>
<dbReference type="PANTHER" id="PTHR48019">
    <property type="entry name" value="SERUM RESPONSE FACTOR HOMOLOG"/>
    <property type="match status" value="1"/>
</dbReference>
<dbReference type="GO" id="GO:0000977">
    <property type="term" value="F:RNA polymerase II transcription regulatory region sequence-specific DNA binding"/>
    <property type="evidence" value="ECO:0007669"/>
    <property type="project" value="InterPro"/>
</dbReference>
<dbReference type="InterPro" id="IPR036879">
    <property type="entry name" value="TF_MADSbox_sf"/>
</dbReference>
<dbReference type="InterPro" id="IPR050142">
    <property type="entry name" value="MADS-box/MEF2_TF"/>
</dbReference>
<dbReference type="GO" id="GO:0045944">
    <property type="term" value="P:positive regulation of transcription by RNA polymerase II"/>
    <property type="evidence" value="ECO:0007669"/>
    <property type="project" value="InterPro"/>
</dbReference>
<dbReference type="GO" id="GO:0005634">
    <property type="term" value="C:nucleus"/>
    <property type="evidence" value="ECO:0007669"/>
    <property type="project" value="UniProtKB-SubCell"/>
</dbReference>
<proteinExistence type="predicted"/>
<evidence type="ECO:0000256" key="1">
    <source>
        <dbReference type="ARBA" id="ARBA00004123"/>
    </source>
</evidence>
<evidence type="ECO:0000256" key="2">
    <source>
        <dbReference type="ARBA" id="ARBA00023015"/>
    </source>
</evidence>
<evidence type="ECO:0000256" key="4">
    <source>
        <dbReference type="ARBA" id="ARBA00023163"/>
    </source>
</evidence>
<evidence type="ECO:0000256" key="5">
    <source>
        <dbReference type="ARBA" id="ARBA00023242"/>
    </source>
</evidence>
<keyword evidence="2" id="KW-0805">Transcription regulation</keyword>
<name>S8CX76_9LAMI</name>
<dbReference type="Proteomes" id="UP000015453">
    <property type="component" value="Unassembled WGS sequence"/>
</dbReference>
<dbReference type="InterPro" id="IPR002100">
    <property type="entry name" value="TF_MADSbox"/>
</dbReference>
<reference evidence="7 8" key="1">
    <citation type="journal article" date="2013" name="BMC Genomics">
        <title>The miniature genome of a carnivorous plant Genlisea aurea contains a low number of genes and short non-coding sequences.</title>
        <authorList>
            <person name="Leushkin E.V."/>
            <person name="Sutormin R.A."/>
            <person name="Nabieva E.R."/>
            <person name="Penin A.A."/>
            <person name="Kondrashov A.S."/>
            <person name="Logacheva M.D."/>
        </authorList>
    </citation>
    <scope>NUCLEOTIDE SEQUENCE [LARGE SCALE GENOMIC DNA]</scope>
</reference>
<keyword evidence="8" id="KW-1185">Reference proteome</keyword>
<dbReference type="PROSITE" id="PS50066">
    <property type="entry name" value="MADS_BOX_2"/>
    <property type="match status" value="1"/>
</dbReference>
<dbReference type="GO" id="GO:0046983">
    <property type="term" value="F:protein dimerization activity"/>
    <property type="evidence" value="ECO:0007669"/>
    <property type="project" value="InterPro"/>
</dbReference>
<dbReference type="Gene3D" id="3.40.1810.10">
    <property type="entry name" value="Transcription factor, MADS-box"/>
    <property type="match status" value="1"/>
</dbReference>
<dbReference type="PROSITE" id="PS00350">
    <property type="entry name" value="MADS_BOX_1"/>
    <property type="match status" value="1"/>
</dbReference>
<feature type="domain" description="MADS-box" evidence="6">
    <location>
        <begin position="1"/>
        <end position="61"/>
    </location>
</feature>
<evidence type="ECO:0000256" key="3">
    <source>
        <dbReference type="ARBA" id="ARBA00023125"/>
    </source>
</evidence>
<dbReference type="OrthoDB" id="1898716at2759"/>
<keyword evidence="5" id="KW-0539">Nucleus</keyword>
<dbReference type="AlphaFoldDB" id="S8CX76"/>
<dbReference type="EMBL" id="AUSU01001231">
    <property type="protein sequence ID" value="EPS71515.1"/>
    <property type="molecule type" value="Genomic_DNA"/>
</dbReference>